<name>A0A1R4HD28_9GAMM</name>
<keyword evidence="2" id="KW-0449">Lipoprotein</keyword>
<organism evidence="2 3">
    <name type="scientific">Crenothrix polyspora</name>
    <dbReference type="NCBI Taxonomy" id="360316"/>
    <lineage>
        <taxon>Bacteria</taxon>
        <taxon>Pseudomonadati</taxon>
        <taxon>Pseudomonadota</taxon>
        <taxon>Gammaproteobacteria</taxon>
        <taxon>Methylococcales</taxon>
        <taxon>Crenotrichaceae</taxon>
        <taxon>Crenothrix</taxon>
    </lineage>
</organism>
<keyword evidence="3" id="KW-1185">Reference proteome</keyword>
<evidence type="ECO:0000313" key="2">
    <source>
        <dbReference type="EMBL" id="SJM94133.1"/>
    </source>
</evidence>
<protein>
    <submittedName>
        <fullName evidence="2">Putative periplasmic or secreted lipoprotein</fullName>
    </submittedName>
</protein>
<dbReference type="PANTHER" id="PTHR34606">
    <property type="entry name" value="BON DOMAIN-CONTAINING PROTEIN"/>
    <property type="match status" value="1"/>
</dbReference>
<evidence type="ECO:0000259" key="1">
    <source>
        <dbReference type="PROSITE" id="PS50914"/>
    </source>
</evidence>
<dbReference type="Pfam" id="PF04972">
    <property type="entry name" value="BON"/>
    <property type="match status" value="1"/>
</dbReference>
<gene>
    <name evidence="2" type="ORF">CRENPOLYSF1_50141</name>
</gene>
<dbReference type="PROSITE" id="PS50914">
    <property type="entry name" value="BON"/>
    <property type="match status" value="1"/>
</dbReference>
<dbReference type="EMBL" id="FUKI01000126">
    <property type="protein sequence ID" value="SJM94133.1"/>
    <property type="molecule type" value="Genomic_DNA"/>
</dbReference>
<reference evidence="3" key="1">
    <citation type="submission" date="2017-02" db="EMBL/GenBank/DDBJ databases">
        <authorList>
            <person name="Daims H."/>
        </authorList>
    </citation>
    <scope>NUCLEOTIDE SEQUENCE [LARGE SCALE GENOMIC DNA]</scope>
</reference>
<dbReference type="AlphaFoldDB" id="A0A1R4HD28"/>
<feature type="domain" description="BON" evidence="1">
    <location>
        <begin position="41"/>
        <end position="108"/>
    </location>
</feature>
<dbReference type="InterPro" id="IPR014004">
    <property type="entry name" value="Transpt-assoc_nodulatn_dom_bac"/>
</dbReference>
<dbReference type="PANTHER" id="PTHR34606:SF16">
    <property type="entry name" value="BON DOMAIN-CONTAINING PROTEIN"/>
    <property type="match status" value="1"/>
</dbReference>
<dbReference type="InterPro" id="IPR051686">
    <property type="entry name" value="Lipoprotein_DolP"/>
</dbReference>
<evidence type="ECO:0000313" key="3">
    <source>
        <dbReference type="Proteomes" id="UP000195667"/>
    </source>
</evidence>
<accession>A0A1R4HD28</accession>
<dbReference type="Proteomes" id="UP000195667">
    <property type="component" value="Unassembled WGS sequence"/>
</dbReference>
<sequence>MVMNKLQLIMKFLLSFVLVIAVCLTGCASGKKHESTGEFFDDTVLTTKVKASILADSRLKVLQIDVETYKGVVQLSGFVDTTEGANRAVEMARRVRGVKMVNNSLIVK</sequence>
<dbReference type="SMART" id="SM00749">
    <property type="entry name" value="BON"/>
    <property type="match status" value="1"/>
</dbReference>
<proteinExistence type="predicted"/>
<dbReference type="Gene3D" id="3.30.1340.30">
    <property type="match status" value="1"/>
</dbReference>
<dbReference type="InterPro" id="IPR007055">
    <property type="entry name" value="BON_dom"/>
</dbReference>